<proteinExistence type="predicted"/>
<accession>A0AC35U0P7</accession>
<dbReference type="WBParaSite" id="RSKR_0000635500.1">
    <property type="protein sequence ID" value="RSKR_0000635500.1"/>
    <property type="gene ID" value="RSKR_0000635500"/>
</dbReference>
<sequence length="164" mass="18530">MKHESEEIAKRKAIAAKLVKPITVLPAIPDKERYQVDFVDHLLCPSLIKTMKLFLKDSLALTKVLIKCSAITFSPQFKANQKAQPNVEGKVEDRSQSTIKKVFDSCNRVFLLQNQPEFKAAANEKKYPLVRLERTIRGVLSKNNKARILVRVDNGALALNLVVF</sequence>
<name>A0AC35U0P7_9BILA</name>
<organism evidence="1 2">
    <name type="scientific">Rhabditophanes sp. KR3021</name>
    <dbReference type="NCBI Taxonomy" id="114890"/>
    <lineage>
        <taxon>Eukaryota</taxon>
        <taxon>Metazoa</taxon>
        <taxon>Ecdysozoa</taxon>
        <taxon>Nematoda</taxon>
        <taxon>Chromadorea</taxon>
        <taxon>Rhabditida</taxon>
        <taxon>Tylenchina</taxon>
        <taxon>Panagrolaimomorpha</taxon>
        <taxon>Strongyloidoidea</taxon>
        <taxon>Alloionematidae</taxon>
        <taxon>Rhabditophanes</taxon>
    </lineage>
</organism>
<reference evidence="2" key="1">
    <citation type="submission" date="2016-11" db="UniProtKB">
        <authorList>
            <consortium name="WormBaseParasite"/>
        </authorList>
    </citation>
    <scope>IDENTIFICATION</scope>
    <source>
        <strain evidence="2">KR3021</strain>
    </source>
</reference>
<evidence type="ECO:0000313" key="1">
    <source>
        <dbReference type="Proteomes" id="UP000095286"/>
    </source>
</evidence>
<evidence type="ECO:0000313" key="2">
    <source>
        <dbReference type="WBParaSite" id="RSKR_0000635500.1"/>
    </source>
</evidence>
<dbReference type="Proteomes" id="UP000095286">
    <property type="component" value="Unplaced"/>
</dbReference>
<protein>
    <submittedName>
        <fullName evidence="2">40S ribosomal protein S7</fullName>
    </submittedName>
</protein>